<evidence type="ECO:0000256" key="5">
    <source>
        <dbReference type="SAM" id="Phobius"/>
    </source>
</evidence>
<comment type="caution">
    <text evidence="6">The sequence shown here is derived from an EMBL/GenBank/DDBJ whole genome shotgun (WGS) entry which is preliminary data.</text>
</comment>
<dbReference type="PANTHER" id="PTHR23501:SF55">
    <property type="entry name" value="SIDEROPHORE IRON TRANSPORTER, PUTATIVE (AFU_ORTHOLOGUE AFUA_3G03440)-RELATED"/>
    <property type="match status" value="1"/>
</dbReference>
<evidence type="ECO:0000313" key="7">
    <source>
        <dbReference type="Proteomes" id="UP001565368"/>
    </source>
</evidence>
<reference evidence="6 7" key="1">
    <citation type="submission" date="2023-08" db="EMBL/GenBank/DDBJ databases">
        <title>Annotated Genome Sequence of Vanrija albida AlHP1.</title>
        <authorList>
            <person name="Herzog R."/>
        </authorList>
    </citation>
    <scope>NUCLEOTIDE SEQUENCE [LARGE SCALE GENOMIC DNA]</scope>
    <source>
        <strain evidence="6 7">AlHP1</strain>
    </source>
</reference>
<gene>
    <name evidence="6" type="ORF">Q8F55_003276</name>
</gene>
<dbReference type="InterPro" id="IPR011701">
    <property type="entry name" value="MFS"/>
</dbReference>
<feature type="transmembrane region" description="Helical" evidence="5">
    <location>
        <begin position="297"/>
        <end position="319"/>
    </location>
</feature>
<feature type="transmembrane region" description="Helical" evidence="5">
    <location>
        <begin position="339"/>
        <end position="360"/>
    </location>
</feature>
<dbReference type="GeneID" id="95984319"/>
<keyword evidence="7" id="KW-1185">Reference proteome</keyword>
<dbReference type="PANTHER" id="PTHR23501">
    <property type="entry name" value="MAJOR FACILITATOR SUPERFAMILY"/>
    <property type="match status" value="1"/>
</dbReference>
<evidence type="ECO:0000256" key="1">
    <source>
        <dbReference type="ARBA" id="ARBA00004141"/>
    </source>
</evidence>
<dbReference type="EMBL" id="JBBXJM010000003">
    <property type="protein sequence ID" value="KAL1409297.1"/>
    <property type="molecule type" value="Genomic_DNA"/>
</dbReference>
<feature type="transmembrane region" description="Helical" evidence="5">
    <location>
        <begin position="63"/>
        <end position="84"/>
    </location>
</feature>
<organism evidence="6 7">
    <name type="scientific">Vanrija albida</name>
    <dbReference type="NCBI Taxonomy" id="181172"/>
    <lineage>
        <taxon>Eukaryota</taxon>
        <taxon>Fungi</taxon>
        <taxon>Dikarya</taxon>
        <taxon>Basidiomycota</taxon>
        <taxon>Agaricomycotina</taxon>
        <taxon>Tremellomycetes</taxon>
        <taxon>Trichosporonales</taxon>
        <taxon>Trichosporonaceae</taxon>
        <taxon>Vanrija</taxon>
    </lineage>
</organism>
<feature type="transmembrane region" description="Helical" evidence="5">
    <location>
        <begin position="215"/>
        <end position="235"/>
    </location>
</feature>
<feature type="transmembrane region" description="Helical" evidence="5">
    <location>
        <begin position="185"/>
        <end position="203"/>
    </location>
</feature>
<keyword evidence="3 5" id="KW-1133">Transmembrane helix</keyword>
<proteinExistence type="predicted"/>
<feature type="transmembrane region" description="Helical" evidence="5">
    <location>
        <begin position="430"/>
        <end position="457"/>
    </location>
</feature>
<feature type="transmembrane region" description="Helical" evidence="5">
    <location>
        <begin position="380"/>
        <end position="398"/>
    </location>
</feature>
<evidence type="ECO:0008006" key="8">
    <source>
        <dbReference type="Google" id="ProtNLM"/>
    </source>
</evidence>
<keyword evidence="4 5" id="KW-0472">Membrane</keyword>
<accession>A0ABR3Q4C3</accession>
<feature type="transmembrane region" description="Helical" evidence="5">
    <location>
        <begin position="405"/>
        <end position="424"/>
    </location>
</feature>
<dbReference type="Gene3D" id="1.20.1250.20">
    <property type="entry name" value="MFS general substrate transporter like domains"/>
    <property type="match status" value="2"/>
</dbReference>
<feature type="transmembrane region" description="Helical" evidence="5">
    <location>
        <begin position="545"/>
        <end position="563"/>
    </location>
</feature>
<evidence type="ECO:0000313" key="6">
    <source>
        <dbReference type="EMBL" id="KAL1409297.1"/>
    </source>
</evidence>
<dbReference type="InterPro" id="IPR036259">
    <property type="entry name" value="MFS_trans_sf"/>
</dbReference>
<keyword evidence="2 5" id="KW-0812">Transmembrane</keyword>
<evidence type="ECO:0000256" key="2">
    <source>
        <dbReference type="ARBA" id="ARBA00022692"/>
    </source>
</evidence>
<dbReference type="Pfam" id="PF07690">
    <property type="entry name" value="MFS_1"/>
    <property type="match status" value="1"/>
</dbReference>
<dbReference type="Proteomes" id="UP001565368">
    <property type="component" value="Unassembled WGS sequence"/>
</dbReference>
<evidence type="ECO:0000256" key="4">
    <source>
        <dbReference type="ARBA" id="ARBA00023136"/>
    </source>
</evidence>
<feature type="transmembrane region" description="Helical" evidence="5">
    <location>
        <begin position="157"/>
        <end position="173"/>
    </location>
</feature>
<feature type="transmembrane region" description="Helical" evidence="5">
    <location>
        <begin position="261"/>
        <end position="285"/>
    </location>
</feature>
<dbReference type="SUPFAM" id="SSF103473">
    <property type="entry name" value="MFS general substrate transporter"/>
    <property type="match status" value="1"/>
</dbReference>
<evidence type="ECO:0000256" key="3">
    <source>
        <dbReference type="ARBA" id="ARBA00022989"/>
    </source>
</evidence>
<feature type="transmembrane region" description="Helical" evidence="5">
    <location>
        <begin position="127"/>
        <end position="145"/>
    </location>
</feature>
<comment type="subcellular location">
    <subcellularLocation>
        <location evidence="1">Membrane</location>
        <topology evidence="1">Multi-pass membrane protein</topology>
    </subcellularLocation>
</comment>
<protein>
    <recommendedName>
        <fullName evidence="8">Major facilitator superfamily (MFS) profile domain-containing protein</fullName>
    </recommendedName>
</protein>
<feature type="transmembrane region" description="Helical" evidence="5">
    <location>
        <begin position="96"/>
        <end position="115"/>
    </location>
</feature>
<dbReference type="RefSeq" id="XP_069209241.1">
    <property type="nucleotide sequence ID" value="XM_069351823.1"/>
</dbReference>
<feature type="transmembrane region" description="Helical" evidence="5">
    <location>
        <begin position="469"/>
        <end position="491"/>
    </location>
</feature>
<name>A0ABR3Q4C3_9TREE</name>
<sequence>MKVDQSVSLIDTAAAAQQAAASAPASPLKEKDFPPVDEEGVQTGVKTAEAITQTWTKSSLRTIYAFFWLTYAVNAFQASITGNLSAYVTSGFSQHSLIPTISIVSNVMSGVAYMVLAKILNLWDRSYGYLAMTLLATLGLILSAACKEIYTYCTAQVFYSIGFIGIIFCVDVLTADTSHLRNRGLAFAFTSSPWIITAYAGPAMSERFYESNWRWSYGAFAIILPVVAVPMFVFLQIQKRRAVKLGAEIKEESGRTVVQSVIYYLIQFDVLGVFLVSAGMVLFLLPFSIATSTKDEWRSASVITMLVLGVVCLIAFVLVEKYFSPVPFIPFRLLTSRTVVGACMLNVAWQISYYCWASYFTSYLQVVYNLSISKAGYISSIYDVVATVWLLPVGYLIRRTGYFKWVVLVSVPIYTLGEGLMIYFRKPGNHIGWIVFTQVLISIGGSAFTLVEQVAVLAAGSHNDAAGMLALLGLFGYFGGAIGNSVSGAIWTNTLPSQLKALLPAEALPDWEEIYESLEVQLSYDVGTDVRTAISLAYAEAQTRMLIAGTAIMGMALVSCLLIKNIKVSDIEQVKGVLF</sequence>